<dbReference type="OrthoDB" id="8122726at2759"/>
<keyword evidence="15" id="KW-1185">Reference proteome</keyword>
<proteinExistence type="inferred from homology"/>
<feature type="transmembrane region" description="Helical" evidence="9">
    <location>
        <begin position="360"/>
        <end position="380"/>
    </location>
</feature>
<evidence type="ECO:0000256" key="2">
    <source>
        <dbReference type="ARBA" id="ARBA00007127"/>
    </source>
</evidence>
<feature type="domain" description="PKMT C-terminal winged helix" evidence="13">
    <location>
        <begin position="267"/>
        <end position="364"/>
    </location>
</feature>
<evidence type="ECO:0000256" key="8">
    <source>
        <dbReference type="ARBA" id="ARBA00023136"/>
    </source>
</evidence>
<evidence type="ECO:0000313" key="15">
    <source>
        <dbReference type="Proteomes" id="UP001151699"/>
    </source>
</evidence>
<dbReference type="AlphaFoldDB" id="A0A9Q0N925"/>
<dbReference type="PANTHER" id="PTHR31187">
    <property type="match status" value="1"/>
</dbReference>
<dbReference type="InterPro" id="IPR003346">
    <property type="entry name" value="Transposase_20"/>
</dbReference>
<dbReference type="Pfam" id="PF01548">
    <property type="entry name" value="DEDD_Tnp_IS110"/>
    <property type="match status" value="1"/>
</dbReference>
<dbReference type="GO" id="GO:0003677">
    <property type="term" value="F:DNA binding"/>
    <property type="evidence" value="ECO:0007669"/>
    <property type="project" value="InterPro"/>
</dbReference>
<dbReference type="GO" id="GO:0005524">
    <property type="term" value="F:ATP binding"/>
    <property type="evidence" value="ECO:0007669"/>
    <property type="project" value="UniProtKB-KW"/>
</dbReference>
<evidence type="ECO:0000313" key="14">
    <source>
        <dbReference type="EMBL" id="KAJ6645151.1"/>
    </source>
</evidence>
<evidence type="ECO:0000256" key="9">
    <source>
        <dbReference type="RuleBase" id="RU363121"/>
    </source>
</evidence>
<dbReference type="PANTHER" id="PTHR31187:SF1">
    <property type="entry name" value="ADP,ATP CARRIER PROTEIN 1"/>
    <property type="match status" value="1"/>
</dbReference>
<reference evidence="14" key="1">
    <citation type="submission" date="2022-07" db="EMBL/GenBank/DDBJ databases">
        <authorList>
            <person name="Trinca V."/>
            <person name="Uliana J.V.C."/>
            <person name="Torres T.T."/>
            <person name="Ward R.J."/>
            <person name="Monesi N."/>
        </authorList>
    </citation>
    <scope>NUCLEOTIDE SEQUENCE</scope>
    <source>
        <strain evidence="14">HSMRA1968</strain>
        <tissue evidence="14">Whole embryos</tissue>
    </source>
</reference>
<dbReference type="InterPro" id="IPR002525">
    <property type="entry name" value="Transp_IS110-like_N"/>
</dbReference>
<dbReference type="Pfam" id="PF10119">
    <property type="entry name" value="MethyTransf_Reg"/>
    <property type="match status" value="1"/>
</dbReference>
<dbReference type="EMBL" id="WJQU01000001">
    <property type="protein sequence ID" value="KAJ6645151.1"/>
    <property type="molecule type" value="Genomic_DNA"/>
</dbReference>
<keyword evidence="3 9" id="KW-0813">Transport</keyword>
<evidence type="ECO:0000256" key="4">
    <source>
        <dbReference type="ARBA" id="ARBA00022692"/>
    </source>
</evidence>
<comment type="similarity">
    <text evidence="2 9">Belongs to the ADP/ATP translocase tlc family.</text>
</comment>
<feature type="transmembrane region" description="Helical" evidence="9">
    <location>
        <begin position="413"/>
        <end position="438"/>
    </location>
</feature>
<comment type="caution">
    <text evidence="9">Lacks conserved residue(s) required for the propagation of feature annotation.</text>
</comment>
<comment type="subcellular location">
    <subcellularLocation>
        <location evidence="1 9">Membrane</location>
        <topology evidence="1 9">Multi-pass membrane protein</topology>
    </subcellularLocation>
</comment>
<evidence type="ECO:0000256" key="5">
    <source>
        <dbReference type="ARBA" id="ARBA00022741"/>
    </source>
</evidence>
<dbReference type="GO" id="GO:0004803">
    <property type="term" value="F:transposase activity"/>
    <property type="evidence" value="ECO:0007669"/>
    <property type="project" value="InterPro"/>
</dbReference>
<dbReference type="InterPro" id="IPR048976">
    <property type="entry name" value="WHD_PKMT"/>
</dbReference>
<keyword evidence="7 9" id="KW-1133">Transmembrane helix</keyword>
<evidence type="ECO:0000259" key="11">
    <source>
        <dbReference type="Pfam" id="PF02371"/>
    </source>
</evidence>
<feature type="transmembrane region" description="Helical" evidence="9">
    <location>
        <begin position="557"/>
        <end position="575"/>
    </location>
</feature>
<evidence type="ECO:0000259" key="13">
    <source>
        <dbReference type="Pfam" id="PF21782"/>
    </source>
</evidence>
<comment type="caution">
    <text evidence="14">The sequence shown here is derived from an EMBL/GenBank/DDBJ whole genome shotgun (WGS) entry which is preliminary data.</text>
</comment>
<dbReference type="Proteomes" id="UP001151699">
    <property type="component" value="Chromosome A"/>
</dbReference>
<evidence type="ECO:0000259" key="10">
    <source>
        <dbReference type="Pfam" id="PF01548"/>
    </source>
</evidence>
<evidence type="ECO:0000256" key="1">
    <source>
        <dbReference type="ARBA" id="ARBA00004141"/>
    </source>
</evidence>
<keyword evidence="6 9" id="KW-0067">ATP-binding</keyword>
<evidence type="ECO:0000256" key="7">
    <source>
        <dbReference type="ARBA" id="ARBA00022989"/>
    </source>
</evidence>
<keyword evidence="4 9" id="KW-0812">Transmembrane</keyword>
<dbReference type="GO" id="GO:0006313">
    <property type="term" value="P:DNA transposition"/>
    <property type="evidence" value="ECO:0007669"/>
    <property type="project" value="InterPro"/>
</dbReference>
<organism evidence="14 15">
    <name type="scientific">Pseudolycoriella hygida</name>
    <dbReference type="NCBI Taxonomy" id="35572"/>
    <lineage>
        <taxon>Eukaryota</taxon>
        <taxon>Metazoa</taxon>
        <taxon>Ecdysozoa</taxon>
        <taxon>Arthropoda</taxon>
        <taxon>Hexapoda</taxon>
        <taxon>Insecta</taxon>
        <taxon>Pterygota</taxon>
        <taxon>Neoptera</taxon>
        <taxon>Endopterygota</taxon>
        <taxon>Diptera</taxon>
        <taxon>Nematocera</taxon>
        <taxon>Sciaroidea</taxon>
        <taxon>Sciaridae</taxon>
        <taxon>Pseudolycoriella</taxon>
    </lineage>
</organism>
<name>A0A9Q0N925_9DIPT</name>
<dbReference type="InterPro" id="IPR004667">
    <property type="entry name" value="ADP_ATP_car_bac_type"/>
</dbReference>
<gene>
    <name evidence="14" type="ORF">Bhyg_00353</name>
</gene>
<sequence>MIRTIRDMMLYHANTFNNIKDKVAQSRLLLEFVNDSLEGSNSPYAQVLKNEASLLAKQNDHYLRHDHLEEDNVQYYFHEFMDEARKNNLQYLSDCSVSTMYLGNMPAKVVEKLQAINDIVRTEQYMDFITNRRFRSTLLCHNSVKLNRSINNEDITKFNMTFNIVPEKPLVDIDINSLEVEKFFYNGNKDNSLSTSSPYMKAVLYTFSENINNPMSFDKIAVSSSKKLQGTKLNEIKTEFLANAMKLVLQGYINITLQNARKEVNLDKPKASKLISYQVTHTPTMLVTNQRHEVVAINLFEKFALRYMDGKHDHKQIIESVMQHVTSGEMILSRDGKKIENNDEISKELAAFLQPTLTKFVADAFLVFLLFFLIFAYVIYPNQEFYHPNAEQIEHLVSLYPNFRWFIKIMGKWSYAIMYVCAELWSAVIINLMFWQFANNIFDTSKAKRFYPILGMVGNVGLILAGNVLVAFSNVQELSDAQVIINEDLQYNSELMLQPIISIIVFAGIISMLLFRLINYLILNDKGLGADFQVTQIQAKTSLPLLDSIRLIIHSKYVGRIALLVICYGLLMNIVEGPWKDKVRELNPNTLDYINFMGKFNFVVAIHSKKETKEYENNTNGIANFIKDYKESLSSGLCVLETTGGYEMEILLTLCTQTIAVHRANTRKVKNFIRSFGNAAKTDNLDAKALALYGFERSERLELFKVQSKQALDLYELVGRRNDLKQMLIAEKNRSQSPRTNLTKSSCVKMIELLEEQITSITSEIDDIIAKDKILQAKKETLQTIAGIGKVVSNEFIALLPELGTLNRKQIASLVGVAPISNDSGRYSGYRHTAHGRNFVRPMLFVAAMAARNSNSKLKVFYENLINRGKKKMVAMVALMRKIIVIANAKLRDLTSSAEAIKI</sequence>
<evidence type="ECO:0000256" key="6">
    <source>
        <dbReference type="ARBA" id="ARBA00022840"/>
    </source>
</evidence>
<evidence type="ECO:0000259" key="12">
    <source>
        <dbReference type="Pfam" id="PF10119"/>
    </source>
</evidence>
<keyword evidence="8 9" id="KW-0472">Membrane</keyword>
<dbReference type="Pfam" id="PF03219">
    <property type="entry name" value="TLC"/>
    <property type="match status" value="1"/>
</dbReference>
<evidence type="ECO:0000256" key="3">
    <source>
        <dbReference type="ARBA" id="ARBA00022448"/>
    </source>
</evidence>
<dbReference type="InterPro" id="IPR018773">
    <property type="entry name" value="MeTrfase_reg_dom_prd"/>
</dbReference>
<dbReference type="Pfam" id="PF02371">
    <property type="entry name" value="Transposase_20"/>
    <property type="match status" value="1"/>
</dbReference>
<feature type="transmembrane region" description="Helical" evidence="9">
    <location>
        <begin position="450"/>
        <end position="475"/>
    </location>
</feature>
<dbReference type="GO" id="GO:0016020">
    <property type="term" value="C:membrane"/>
    <property type="evidence" value="ECO:0007669"/>
    <property type="project" value="UniProtKB-SubCell"/>
</dbReference>
<dbReference type="GO" id="GO:0005471">
    <property type="term" value="F:ATP:ADP antiporter activity"/>
    <property type="evidence" value="ECO:0007669"/>
    <property type="project" value="InterPro"/>
</dbReference>
<dbReference type="Pfam" id="PF21782">
    <property type="entry name" value="WHD_PKMT"/>
    <property type="match status" value="1"/>
</dbReference>
<feature type="domain" description="Transposase IS116/IS110/IS902 C-terminal" evidence="11">
    <location>
        <begin position="780"/>
        <end position="863"/>
    </location>
</feature>
<accession>A0A9Q0N925</accession>
<keyword evidence="5 9" id="KW-0547">Nucleotide-binding</keyword>
<feature type="domain" description="Methyltransferase regulatory" evidence="12">
    <location>
        <begin position="59"/>
        <end position="141"/>
    </location>
</feature>
<feature type="transmembrane region" description="Helical" evidence="9">
    <location>
        <begin position="495"/>
        <end position="518"/>
    </location>
</feature>
<feature type="domain" description="Transposase IS110-like N-terminal" evidence="10">
    <location>
        <begin position="611"/>
        <end position="736"/>
    </location>
</feature>
<protein>
    <recommendedName>
        <fullName evidence="9">ADP,ATP carrier protein</fullName>
    </recommendedName>
</protein>